<dbReference type="GO" id="GO:0003677">
    <property type="term" value="F:DNA binding"/>
    <property type="evidence" value="ECO:0007669"/>
    <property type="project" value="UniProtKB-KW"/>
</dbReference>
<keyword evidence="1" id="KW-0805">Transcription regulation</keyword>
<keyword evidence="3" id="KW-0804">Transcription</keyword>
<sequence>MSETENGNSTLRGNKLFGALDEGELERLRPHLEVVALELKQVLYEADKPIEYVYFPIDSVSSVIATMEDGQAVEVGTIGNEGMTGLPVFLGAKTAPLTSFCQIPGKAIRMASESLRAEVVPGSRLHELLQRHTEATFVFAAQSSACNRLHSVEQRAARWLLHTHDRVDGGEFALTQEFLSQMLGVRRASVSAAAGALQGEGLIAYSRGNVRVLDRAGLEARTCECYRVIRREFDRMIGD</sequence>
<dbReference type="CDD" id="cd00038">
    <property type="entry name" value="CAP_ED"/>
    <property type="match status" value="1"/>
</dbReference>
<dbReference type="Pfam" id="PF13545">
    <property type="entry name" value="HTH_Crp_2"/>
    <property type="match status" value="1"/>
</dbReference>
<dbReference type="SUPFAM" id="SSF51206">
    <property type="entry name" value="cAMP-binding domain-like"/>
    <property type="match status" value="1"/>
</dbReference>
<dbReference type="Gene3D" id="2.60.120.10">
    <property type="entry name" value="Jelly Rolls"/>
    <property type="match status" value="1"/>
</dbReference>
<proteinExistence type="predicted"/>
<dbReference type="EMBL" id="CP045121">
    <property type="protein sequence ID" value="QIN77912.1"/>
    <property type="molecule type" value="Genomic_DNA"/>
</dbReference>
<evidence type="ECO:0000256" key="1">
    <source>
        <dbReference type="ARBA" id="ARBA00023015"/>
    </source>
</evidence>
<dbReference type="SMART" id="SM00100">
    <property type="entry name" value="cNMP"/>
    <property type="match status" value="1"/>
</dbReference>
<dbReference type="InterPro" id="IPR000595">
    <property type="entry name" value="cNMP-bd_dom"/>
</dbReference>
<dbReference type="PANTHER" id="PTHR24567:SF74">
    <property type="entry name" value="HTH-TYPE TRANSCRIPTIONAL REGULATOR ARCR"/>
    <property type="match status" value="1"/>
</dbReference>
<evidence type="ECO:0000313" key="5">
    <source>
        <dbReference type="EMBL" id="QIN77912.1"/>
    </source>
</evidence>
<dbReference type="PROSITE" id="PS51063">
    <property type="entry name" value="HTH_CRP_2"/>
    <property type="match status" value="1"/>
</dbReference>
<protein>
    <submittedName>
        <fullName evidence="5">Helix-turn-helix domain-containing protein</fullName>
    </submittedName>
</protein>
<dbReference type="SUPFAM" id="SSF46785">
    <property type="entry name" value="Winged helix' DNA-binding domain"/>
    <property type="match status" value="1"/>
</dbReference>
<dbReference type="Gene3D" id="1.10.10.10">
    <property type="entry name" value="Winged helix-like DNA-binding domain superfamily/Winged helix DNA-binding domain"/>
    <property type="match status" value="1"/>
</dbReference>
<keyword evidence="6" id="KW-1185">Reference proteome</keyword>
<evidence type="ECO:0000259" key="4">
    <source>
        <dbReference type="PROSITE" id="PS51063"/>
    </source>
</evidence>
<dbReference type="GO" id="GO:0005829">
    <property type="term" value="C:cytosol"/>
    <property type="evidence" value="ECO:0007669"/>
    <property type="project" value="TreeGrafter"/>
</dbReference>
<feature type="domain" description="HTH crp-type" evidence="4">
    <location>
        <begin position="150"/>
        <end position="216"/>
    </location>
</feature>
<dbReference type="InterPro" id="IPR012318">
    <property type="entry name" value="HTH_CRP"/>
</dbReference>
<dbReference type="KEGG" id="rmar:GBA65_04575"/>
<keyword evidence="2" id="KW-0238">DNA-binding</keyword>
<dbReference type="AlphaFoldDB" id="A0A6G8PUN3"/>
<dbReference type="InterPro" id="IPR018490">
    <property type="entry name" value="cNMP-bd_dom_sf"/>
</dbReference>
<dbReference type="PANTHER" id="PTHR24567">
    <property type="entry name" value="CRP FAMILY TRANSCRIPTIONAL REGULATORY PROTEIN"/>
    <property type="match status" value="1"/>
</dbReference>
<dbReference type="InterPro" id="IPR050397">
    <property type="entry name" value="Env_Response_Regulators"/>
</dbReference>
<dbReference type="InterPro" id="IPR036388">
    <property type="entry name" value="WH-like_DNA-bd_sf"/>
</dbReference>
<reference evidence="5 6" key="1">
    <citation type="submission" date="2019-10" db="EMBL/GenBank/DDBJ databases">
        <title>Rubrobacter sp nov SCSIO 52915 isolated from a deep-sea sediment in the South China Sea.</title>
        <authorList>
            <person name="Chen R.W."/>
        </authorList>
    </citation>
    <scope>NUCLEOTIDE SEQUENCE [LARGE SCALE GENOMIC DNA]</scope>
    <source>
        <strain evidence="5 6">SCSIO 52915</strain>
    </source>
</reference>
<name>A0A6G8PUN3_9ACTN</name>
<dbReference type="GO" id="GO:0003700">
    <property type="term" value="F:DNA-binding transcription factor activity"/>
    <property type="evidence" value="ECO:0007669"/>
    <property type="project" value="TreeGrafter"/>
</dbReference>
<dbReference type="Proteomes" id="UP000502706">
    <property type="component" value="Chromosome"/>
</dbReference>
<dbReference type="RefSeq" id="WP_166395591.1">
    <property type="nucleotide sequence ID" value="NZ_CP045121.1"/>
</dbReference>
<organism evidence="5 6">
    <name type="scientific">Rubrobacter marinus</name>
    <dbReference type="NCBI Taxonomy" id="2653852"/>
    <lineage>
        <taxon>Bacteria</taxon>
        <taxon>Bacillati</taxon>
        <taxon>Actinomycetota</taxon>
        <taxon>Rubrobacteria</taxon>
        <taxon>Rubrobacterales</taxon>
        <taxon>Rubrobacteraceae</taxon>
        <taxon>Rubrobacter</taxon>
    </lineage>
</organism>
<evidence type="ECO:0000256" key="3">
    <source>
        <dbReference type="ARBA" id="ARBA00023163"/>
    </source>
</evidence>
<evidence type="ECO:0000313" key="6">
    <source>
        <dbReference type="Proteomes" id="UP000502706"/>
    </source>
</evidence>
<accession>A0A6G8PUN3</accession>
<evidence type="ECO:0000256" key="2">
    <source>
        <dbReference type="ARBA" id="ARBA00023125"/>
    </source>
</evidence>
<dbReference type="InterPro" id="IPR036390">
    <property type="entry name" value="WH_DNA-bd_sf"/>
</dbReference>
<dbReference type="InterPro" id="IPR014710">
    <property type="entry name" value="RmlC-like_jellyroll"/>
</dbReference>
<gene>
    <name evidence="5" type="ORF">GBA65_04575</name>
</gene>